<proteinExistence type="predicted"/>
<reference evidence="1 2" key="1">
    <citation type="submission" date="2015-07" db="EMBL/GenBank/DDBJ databases">
        <authorList>
            <person name="Noorani M."/>
        </authorList>
    </citation>
    <scope>NUCLEOTIDE SEQUENCE [LARGE SCALE GENOMIC DNA]</scope>
    <source>
        <strain evidence="1 2">W1435</strain>
    </source>
</reference>
<dbReference type="Proteomes" id="UP000060345">
    <property type="component" value="Chromosome 2"/>
</dbReference>
<accession>A0A0K1NLG8</accession>
<dbReference type="EMBL" id="CP012075">
    <property type="protein sequence ID" value="AKU69937.1"/>
    <property type="molecule type" value="Genomic_DNA"/>
</dbReference>
<evidence type="ECO:0000313" key="2">
    <source>
        <dbReference type="Proteomes" id="UP000060345"/>
    </source>
</evidence>
<organism evidence="1 2">
    <name type="scientific">Prevotella fusca JCM 17724</name>
    <dbReference type="NCBI Taxonomy" id="1236517"/>
    <lineage>
        <taxon>Bacteria</taxon>
        <taxon>Pseudomonadati</taxon>
        <taxon>Bacteroidota</taxon>
        <taxon>Bacteroidia</taxon>
        <taxon>Bacteroidales</taxon>
        <taxon>Prevotellaceae</taxon>
        <taxon>Prevotella</taxon>
    </lineage>
</organism>
<sequence length="73" mass="8475">MNEFKRTGLDILVDLSDWHLCLVVQCTRMGTEQGEQFLPGMKKSHSDRMGFCFAVSFYFPTESLYQFVSQKIT</sequence>
<dbReference type="KEGG" id="pfus:ADJ77_08790"/>
<dbReference type="AlphaFoldDB" id="A0A0K1NLG8"/>
<name>A0A0K1NLG8_9BACT</name>
<evidence type="ECO:0000313" key="1">
    <source>
        <dbReference type="EMBL" id="AKU69937.1"/>
    </source>
</evidence>
<protein>
    <submittedName>
        <fullName evidence="1">Uncharacterized protein</fullName>
    </submittedName>
</protein>
<gene>
    <name evidence="1" type="ORF">ADJ77_08790</name>
</gene>